<dbReference type="Proteomes" id="UP001595772">
    <property type="component" value="Unassembled WGS sequence"/>
</dbReference>
<sequence>MKNEMVTLLQLFLTFLKISPITFGGGYATLTLIEKEVVQKHKWFTSSEIINMLAIAQTAPGAVLVNSAIIIGYRVAGIKGLISALLGSILPTSIIVIMIYTSFKVWGDNPIVKSAFHGISATVIAMILYAGYTVAKKVFHNTTSILISVISFFVLLIFNINPIIVILFGITCGTTIGIVITKRNAKDKKESET</sequence>
<keyword evidence="6 7" id="KW-0472">Membrane</keyword>
<dbReference type="InterPro" id="IPR003370">
    <property type="entry name" value="Chromate_transpt"/>
</dbReference>
<dbReference type="PANTHER" id="PTHR43663:SF1">
    <property type="entry name" value="CHROMATE TRANSPORTER"/>
    <property type="match status" value="1"/>
</dbReference>
<feature type="transmembrane region" description="Helical" evidence="7">
    <location>
        <begin position="48"/>
        <end position="73"/>
    </location>
</feature>
<evidence type="ECO:0000313" key="8">
    <source>
        <dbReference type="EMBL" id="MFC4023505.1"/>
    </source>
</evidence>
<dbReference type="PANTHER" id="PTHR43663">
    <property type="entry name" value="CHROMATE TRANSPORT PROTEIN-RELATED"/>
    <property type="match status" value="1"/>
</dbReference>
<dbReference type="EMBL" id="JBHSAO010000004">
    <property type="protein sequence ID" value="MFC4023505.1"/>
    <property type="molecule type" value="Genomic_DNA"/>
</dbReference>
<feature type="transmembrane region" description="Helical" evidence="7">
    <location>
        <begin position="115"/>
        <end position="132"/>
    </location>
</feature>
<proteinExistence type="inferred from homology"/>
<feature type="transmembrane region" description="Helical" evidence="7">
    <location>
        <begin position="80"/>
        <end position="103"/>
    </location>
</feature>
<comment type="similarity">
    <text evidence="2">Belongs to the chromate ion transporter (CHR) (TC 2.A.51) family.</text>
</comment>
<accession>A0ABV8GUZ5</accession>
<evidence type="ECO:0000256" key="4">
    <source>
        <dbReference type="ARBA" id="ARBA00022692"/>
    </source>
</evidence>
<keyword evidence="4 7" id="KW-0812">Transmembrane</keyword>
<organism evidence="8 9">
    <name type="scientific">Oceanobacillus longus</name>
    <dbReference type="NCBI Taxonomy" id="930120"/>
    <lineage>
        <taxon>Bacteria</taxon>
        <taxon>Bacillati</taxon>
        <taxon>Bacillota</taxon>
        <taxon>Bacilli</taxon>
        <taxon>Bacillales</taxon>
        <taxon>Bacillaceae</taxon>
        <taxon>Oceanobacillus</taxon>
    </lineage>
</organism>
<feature type="transmembrane region" description="Helical" evidence="7">
    <location>
        <begin position="139"/>
        <end position="157"/>
    </location>
</feature>
<evidence type="ECO:0000256" key="6">
    <source>
        <dbReference type="ARBA" id="ARBA00023136"/>
    </source>
</evidence>
<evidence type="ECO:0000313" key="9">
    <source>
        <dbReference type="Proteomes" id="UP001595772"/>
    </source>
</evidence>
<dbReference type="InterPro" id="IPR052518">
    <property type="entry name" value="CHR_Transporter"/>
</dbReference>
<comment type="subcellular location">
    <subcellularLocation>
        <location evidence="1">Cell membrane</location>
        <topology evidence="1">Multi-pass membrane protein</topology>
    </subcellularLocation>
</comment>
<reference evidence="9" key="1">
    <citation type="journal article" date="2019" name="Int. J. Syst. Evol. Microbiol.">
        <title>The Global Catalogue of Microorganisms (GCM) 10K type strain sequencing project: providing services to taxonomists for standard genome sequencing and annotation.</title>
        <authorList>
            <consortium name="The Broad Institute Genomics Platform"/>
            <consortium name="The Broad Institute Genome Sequencing Center for Infectious Disease"/>
            <person name="Wu L."/>
            <person name="Ma J."/>
        </authorList>
    </citation>
    <scope>NUCLEOTIDE SEQUENCE [LARGE SCALE GENOMIC DNA]</scope>
    <source>
        <strain evidence="9">IBRC-M 10703</strain>
    </source>
</reference>
<gene>
    <name evidence="8" type="ORF">ACFOUV_06665</name>
</gene>
<evidence type="ECO:0000256" key="7">
    <source>
        <dbReference type="SAM" id="Phobius"/>
    </source>
</evidence>
<dbReference type="Pfam" id="PF02417">
    <property type="entry name" value="Chromate_transp"/>
    <property type="match status" value="1"/>
</dbReference>
<keyword evidence="9" id="KW-1185">Reference proteome</keyword>
<keyword evidence="5 7" id="KW-1133">Transmembrane helix</keyword>
<comment type="caution">
    <text evidence="8">The sequence shown here is derived from an EMBL/GenBank/DDBJ whole genome shotgun (WGS) entry which is preliminary data.</text>
</comment>
<feature type="transmembrane region" description="Helical" evidence="7">
    <location>
        <begin position="163"/>
        <end position="181"/>
    </location>
</feature>
<evidence type="ECO:0000256" key="3">
    <source>
        <dbReference type="ARBA" id="ARBA00022475"/>
    </source>
</evidence>
<evidence type="ECO:0000256" key="2">
    <source>
        <dbReference type="ARBA" id="ARBA00005262"/>
    </source>
</evidence>
<evidence type="ECO:0000256" key="5">
    <source>
        <dbReference type="ARBA" id="ARBA00022989"/>
    </source>
</evidence>
<dbReference type="RefSeq" id="WP_379496013.1">
    <property type="nucleotide sequence ID" value="NZ_JBHSAO010000004.1"/>
</dbReference>
<evidence type="ECO:0000256" key="1">
    <source>
        <dbReference type="ARBA" id="ARBA00004651"/>
    </source>
</evidence>
<protein>
    <submittedName>
        <fullName evidence="8">Chromate transporter</fullName>
    </submittedName>
</protein>
<name>A0ABV8GUZ5_9BACI</name>
<keyword evidence="3" id="KW-1003">Cell membrane</keyword>